<accession>A0A2N1PLR7</accession>
<dbReference type="Proteomes" id="UP000233256">
    <property type="component" value="Unassembled WGS sequence"/>
</dbReference>
<dbReference type="AlphaFoldDB" id="A0A2N1PLR7"/>
<name>A0A2N1PLR7_9BACT</name>
<reference evidence="1 2" key="1">
    <citation type="journal article" date="2017" name="ISME J.">
        <title>Potential for microbial H2 and metal transformations associated with novel bacteria and archaea in deep terrestrial subsurface sediments.</title>
        <authorList>
            <person name="Hernsdorf A.W."/>
            <person name="Amano Y."/>
            <person name="Miyakawa K."/>
            <person name="Ise K."/>
            <person name="Suzuki Y."/>
            <person name="Anantharaman K."/>
            <person name="Probst A."/>
            <person name="Burstein D."/>
            <person name="Thomas B.C."/>
            <person name="Banfield J.F."/>
        </authorList>
    </citation>
    <scope>NUCLEOTIDE SEQUENCE [LARGE SCALE GENOMIC DNA]</scope>
    <source>
        <strain evidence="1">HGW-Wallbacteria-1</strain>
    </source>
</reference>
<sequence>MLKRWKPRGRVRELMRRIAPGFTFFKMAAEPQPPIHGQPTQCGFTRKGKPLANGSCFEVNMGRGTGGGGF</sequence>
<protein>
    <submittedName>
        <fullName evidence="1">Uncharacterized protein</fullName>
    </submittedName>
</protein>
<evidence type="ECO:0000313" key="2">
    <source>
        <dbReference type="Proteomes" id="UP000233256"/>
    </source>
</evidence>
<proteinExistence type="predicted"/>
<dbReference type="EMBL" id="PGXC01000022">
    <property type="protein sequence ID" value="PKK89269.1"/>
    <property type="molecule type" value="Genomic_DNA"/>
</dbReference>
<evidence type="ECO:0000313" key="1">
    <source>
        <dbReference type="EMBL" id="PKK89269.1"/>
    </source>
</evidence>
<organism evidence="1 2">
    <name type="scientific">Candidatus Wallbacteria bacterium HGW-Wallbacteria-1</name>
    <dbReference type="NCBI Taxonomy" id="2013854"/>
    <lineage>
        <taxon>Bacteria</taxon>
        <taxon>Candidatus Walliibacteriota</taxon>
    </lineage>
</organism>
<gene>
    <name evidence="1" type="ORF">CVV64_15285</name>
</gene>
<comment type="caution">
    <text evidence="1">The sequence shown here is derived from an EMBL/GenBank/DDBJ whole genome shotgun (WGS) entry which is preliminary data.</text>
</comment>